<dbReference type="GO" id="GO:0046854">
    <property type="term" value="P:phosphatidylinositol phosphate biosynthetic process"/>
    <property type="evidence" value="ECO:0007669"/>
    <property type="project" value="InterPro"/>
</dbReference>
<gene>
    <name evidence="11" type="ORF">DD238_006477</name>
</gene>
<evidence type="ECO:0000256" key="5">
    <source>
        <dbReference type="ARBA" id="ARBA00022801"/>
    </source>
</evidence>
<evidence type="ECO:0000313" key="11">
    <source>
        <dbReference type="EMBL" id="RMX65025.1"/>
    </source>
</evidence>
<evidence type="ECO:0000256" key="7">
    <source>
        <dbReference type="ARBA" id="ARBA00040342"/>
    </source>
</evidence>
<evidence type="ECO:0000256" key="3">
    <source>
        <dbReference type="ARBA" id="ARBA00012633"/>
    </source>
</evidence>
<evidence type="ECO:0000256" key="4">
    <source>
        <dbReference type="ARBA" id="ARBA00022723"/>
    </source>
</evidence>
<reference evidence="11 12" key="1">
    <citation type="submission" date="2018-06" db="EMBL/GenBank/DDBJ databases">
        <title>Comparative genomics of downy mildews reveals potential adaptations to biotrophy.</title>
        <authorList>
            <person name="Fletcher K."/>
            <person name="Klosterman S.J."/>
            <person name="Derevnina L."/>
            <person name="Martin F."/>
            <person name="Koike S."/>
            <person name="Reyes Chin-Wo S."/>
            <person name="Mou B."/>
            <person name="Michelmore R."/>
        </authorList>
    </citation>
    <scope>NUCLEOTIDE SEQUENCE [LARGE SCALE GENOMIC DNA]</scope>
    <source>
        <strain evidence="11 12">R14</strain>
    </source>
</reference>
<dbReference type="PROSITE" id="PS00630">
    <property type="entry name" value="IMP_2"/>
    <property type="match status" value="1"/>
</dbReference>
<keyword evidence="4 10" id="KW-0479">Metal-binding</keyword>
<organism evidence="11 12">
    <name type="scientific">Peronospora effusa</name>
    <dbReference type="NCBI Taxonomy" id="542832"/>
    <lineage>
        <taxon>Eukaryota</taxon>
        <taxon>Sar</taxon>
        <taxon>Stramenopiles</taxon>
        <taxon>Oomycota</taxon>
        <taxon>Peronosporomycetes</taxon>
        <taxon>Peronosporales</taxon>
        <taxon>Peronosporaceae</taxon>
        <taxon>Peronospora</taxon>
    </lineage>
</organism>
<dbReference type="Gene3D" id="3.90.1200.10">
    <property type="match status" value="1"/>
</dbReference>
<proteinExistence type="inferred from homology"/>
<keyword evidence="6 10" id="KW-0460">Magnesium</keyword>
<evidence type="ECO:0000256" key="10">
    <source>
        <dbReference type="PIRSR" id="PIRSR600760-2"/>
    </source>
</evidence>
<dbReference type="EMBL" id="QLLG01000270">
    <property type="protein sequence ID" value="RMX65025.1"/>
    <property type="molecule type" value="Genomic_DNA"/>
</dbReference>
<comment type="cofactor">
    <cofactor evidence="1 10">
        <name>Mg(2+)</name>
        <dbReference type="ChEBI" id="CHEBI:18420"/>
    </cofactor>
</comment>
<feature type="binding site" evidence="10">
    <location>
        <position position="78"/>
    </location>
    <ligand>
        <name>Mg(2+)</name>
        <dbReference type="ChEBI" id="CHEBI:18420"/>
        <label>1</label>
        <note>catalytic</note>
    </ligand>
</feature>
<dbReference type="EC" id="3.1.3.7" evidence="3"/>
<evidence type="ECO:0000256" key="6">
    <source>
        <dbReference type="ARBA" id="ARBA00022842"/>
    </source>
</evidence>
<sequence>MAAPISSPLLRPLLAACFSASLFGGRVIREVVEHHVALDMVNKQEGTYDPQTIADRRSQQRIIYALRKAFPQLAIVGEEGELGPPAPEDVVQCDLKALDDVTFDGGDDVQNLVLNWKDLVLWVDPLDGTKRFAAKMYNEVSVLIGISYKQRPIAGVVHLPFHGKHGITYWGGPSVGVFRSEHHESEAQITHAKLLKQTDKSSKRDLICTVSSTDCELVNNALQLLTPSTILTGGATGTMVLGVLTGQSDGFFRFKAATRKWDICAVEPLIEGLGGKLTDTQGNVYMYDHINNAPDFDNERGLIACVKPETHEMIVNVITKVNLTSALDGREMTPQWFQECVFLGRQVLAVNVIPDSVHRGKHSAVVKLEVHFKDNDSKMVVFVKKSARNELPSRSAAHWKRDIASYHTESTFYAHFASSLHARGVSLIQPLAVFQSDAAGKCTTNMVADMASDAEHVATCSNPENFMILLECLGAVSSASLANYEAADCLGRVDTQQALVYLANLHASIWGQEDLIEKARSKLWPAACWWAFPKRGATELAQASYIWPQMLASWKQVFISELGLSSTAALESLGERMIEEAAYISTCLSVDSNASLSTVVHGDFKSANLFFKSRSREVVAFDWQWSGVGLGAMDVANFLNTSVSISLLANDENELELLHFYYDRLSERLQVLDVTSDLQKSYPFEAFQRHYDFAFLEYGRLLISNFWKDMTPQSCSAKAYNVNCGLGYRSVPHVVRMVRKLHQGLEGVKSERLMS</sequence>
<dbReference type="Pfam" id="PF02958">
    <property type="entry name" value="EcKL"/>
    <property type="match status" value="1"/>
</dbReference>
<feature type="binding site" evidence="10">
    <location>
        <position position="262"/>
    </location>
    <ligand>
        <name>Mg(2+)</name>
        <dbReference type="ChEBI" id="CHEBI:18420"/>
        <label>1</label>
        <note>catalytic</note>
    </ligand>
</feature>
<dbReference type="SUPFAM" id="SSF56655">
    <property type="entry name" value="Carbohydrate phosphatase"/>
    <property type="match status" value="1"/>
</dbReference>
<dbReference type="GO" id="GO:0008441">
    <property type="term" value="F:3'(2'),5'-bisphosphate nucleotidase activity"/>
    <property type="evidence" value="ECO:0007669"/>
    <property type="project" value="UniProtKB-EC"/>
</dbReference>
<accession>A0A3M6VDC5</accession>
<dbReference type="InterPro" id="IPR020550">
    <property type="entry name" value="Inositol_monophosphatase_CS"/>
</dbReference>
<feature type="binding site" evidence="10">
    <location>
        <position position="126"/>
    </location>
    <ligand>
        <name>Mg(2+)</name>
        <dbReference type="ChEBI" id="CHEBI:18420"/>
        <label>1</label>
        <note>catalytic</note>
    </ligand>
</feature>
<dbReference type="AlphaFoldDB" id="A0A3M6VDC5"/>
<comment type="caution">
    <text evidence="11">The sequence shown here is derived from an EMBL/GenBank/DDBJ whole genome shotgun (WGS) entry which is preliminary data.</text>
</comment>
<dbReference type="Gene3D" id="3.40.190.80">
    <property type="match status" value="1"/>
</dbReference>
<evidence type="ECO:0000256" key="2">
    <source>
        <dbReference type="ARBA" id="ARBA00009759"/>
    </source>
</evidence>
<dbReference type="PANTHER" id="PTHR43028">
    <property type="entry name" value="3'(2'),5'-BISPHOSPHATE NUCLEOTIDASE 1"/>
    <property type="match status" value="1"/>
</dbReference>
<dbReference type="STRING" id="542832.A0A3M6VDC5"/>
<comment type="similarity">
    <text evidence="2">Belongs to the inositol monophosphatase superfamily.</text>
</comment>
<dbReference type="SUPFAM" id="SSF56112">
    <property type="entry name" value="Protein kinase-like (PK-like)"/>
    <property type="match status" value="1"/>
</dbReference>
<protein>
    <recommendedName>
        <fullName evidence="7">3'(2'),5'-bisphosphate nucleotidase 1</fullName>
        <ecNumber evidence="3">3.1.3.7</ecNumber>
    </recommendedName>
    <alternativeName>
        <fullName evidence="8">Bisphosphate 3'-nucleotidase 1</fullName>
    </alternativeName>
    <alternativeName>
        <fullName evidence="9">Inositol-polyphosphate 1-phosphatase</fullName>
    </alternativeName>
</protein>
<dbReference type="PANTHER" id="PTHR43028:SF5">
    <property type="entry name" value="3'(2'),5'-BISPHOSPHATE NUCLEOTIDASE 1"/>
    <property type="match status" value="1"/>
</dbReference>
<dbReference type="GO" id="GO:0046872">
    <property type="term" value="F:metal ion binding"/>
    <property type="evidence" value="ECO:0007669"/>
    <property type="project" value="UniProtKB-KW"/>
</dbReference>
<dbReference type="InterPro" id="IPR050725">
    <property type="entry name" value="CysQ/Inositol_MonoPase"/>
</dbReference>
<dbReference type="InterPro" id="IPR000760">
    <property type="entry name" value="Inositol_monophosphatase-like"/>
</dbReference>
<evidence type="ECO:0000256" key="1">
    <source>
        <dbReference type="ARBA" id="ARBA00001946"/>
    </source>
</evidence>
<name>A0A3M6VDC5_9STRA</name>
<keyword evidence="12" id="KW-1185">Reference proteome</keyword>
<dbReference type="Pfam" id="PF00459">
    <property type="entry name" value="Inositol_P"/>
    <property type="match status" value="1"/>
</dbReference>
<dbReference type="Proteomes" id="UP000282087">
    <property type="component" value="Unassembled WGS sequence"/>
</dbReference>
<evidence type="ECO:0000313" key="12">
    <source>
        <dbReference type="Proteomes" id="UP000282087"/>
    </source>
</evidence>
<feature type="binding site" evidence="10">
    <location>
        <position position="124"/>
    </location>
    <ligand>
        <name>Mg(2+)</name>
        <dbReference type="ChEBI" id="CHEBI:18420"/>
        <label>1</label>
        <note>catalytic</note>
    </ligand>
</feature>
<feature type="binding site" evidence="10">
    <location>
        <position position="127"/>
    </location>
    <ligand>
        <name>Mg(2+)</name>
        <dbReference type="ChEBI" id="CHEBI:18420"/>
        <label>1</label>
        <note>catalytic</note>
    </ligand>
</feature>
<dbReference type="Gene3D" id="3.30.540.10">
    <property type="entry name" value="Fructose-1,6-Bisphosphatase, subunit A, domain 1"/>
    <property type="match status" value="1"/>
</dbReference>
<dbReference type="VEuPathDB" id="FungiDB:DD237_007220"/>
<dbReference type="GO" id="GO:0005737">
    <property type="term" value="C:cytoplasm"/>
    <property type="evidence" value="ECO:0007669"/>
    <property type="project" value="UniProtKB-ARBA"/>
</dbReference>
<evidence type="ECO:0000256" key="8">
    <source>
        <dbReference type="ARBA" id="ARBA00041815"/>
    </source>
</evidence>
<keyword evidence="5" id="KW-0378">Hydrolase</keyword>
<dbReference type="InterPro" id="IPR004119">
    <property type="entry name" value="EcKL"/>
</dbReference>
<evidence type="ECO:0000256" key="9">
    <source>
        <dbReference type="ARBA" id="ARBA00044554"/>
    </source>
</evidence>
<dbReference type="FunFam" id="3.30.540.10:FF:000012">
    <property type="entry name" value="Blast:Putative inositol monophosphatase 3"/>
    <property type="match status" value="1"/>
</dbReference>
<dbReference type="InterPro" id="IPR011009">
    <property type="entry name" value="Kinase-like_dom_sf"/>
</dbReference>